<evidence type="ECO:0000313" key="2">
    <source>
        <dbReference type="EMBL" id="PFG36802.1"/>
    </source>
</evidence>
<reference evidence="2 3" key="1">
    <citation type="submission" date="2017-10" db="EMBL/GenBank/DDBJ databases">
        <title>Sequencing the genomes of 1000 actinobacteria strains.</title>
        <authorList>
            <person name="Klenk H.-P."/>
        </authorList>
    </citation>
    <scope>NUCLEOTIDE SEQUENCE [LARGE SCALE GENOMIC DNA]</scope>
    <source>
        <strain evidence="2 3">DSM 21574</strain>
    </source>
</reference>
<dbReference type="Proteomes" id="UP000221394">
    <property type="component" value="Unassembled WGS sequence"/>
</dbReference>
<evidence type="ECO:0000313" key="3">
    <source>
        <dbReference type="Proteomes" id="UP000221394"/>
    </source>
</evidence>
<name>A0A2A9EEV7_9MICO</name>
<proteinExistence type="predicted"/>
<evidence type="ECO:0000256" key="1">
    <source>
        <dbReference type="SAM" id="MobiDB-lite"/>
    </source>
</evidence>
<comment type="caution">
    <text evidence="2">The sequence shown here is derived from an EMBL/GenBank/DDBJ whole genome shotgun (WGS) entry which is preliminary data.</text>
</comment>
<dbReference type="AlphaFoldDB" id="A0A2A9EEV7"/>
<sequence length="192" mass="20129">MSIGNTMRAAARCVRAVATDERAFLDADQLEAYAERADALPPCDTCDHGSCSDIRAAHDAAKMALLVLEGVDVAQLTNAREALHAVERRWPSTTPGDYPIAAVRHAYIAGYTDGAVAQRAKDPVAEAAAPTPLSVARAVALALTEVTGLRLDATTIRQIAHRATGTLLELPQEPGSPGDRSAEDDASDGMVA</sequence>
<dbReference type="EMBL" id="PDJH01000001">
    <property type="protein sequence ID" value="PFG36802.1"/>
    <property type="molecule type" value="Genomic_DNA"/>
</dbReference>
<feature type="compositionally biased region" description="Acidic residues" evidence="1">
    <location>
        <begin position="182"/>
        <end position="192"/>
    </location>
</feature>
<protein>
    <submittedName>
        <fullName evidence="2">Uncharacterized protein</fullName>
    </submittedName>
</protein>
<keyword evidence="3" id="KW-1185">Reference proteome</keyword>
<dbReference type="RefSeq" id="WP_098457945.1">
    <property type="nucleotide sequence ID" value="NZ_PDJH01000001.1"/>
</dbReference>
<organism evidence="2 3">
    <name type="scientific">Flavimobilis soli</name>
    <dbReference type="NCBI Taxonomy" id="442709"/>
    <lineage>
        <taxon>Bacteria</taxon>
        <taxon>Bacillati</taxon>
        <taxon>Actinomycetota</taxon>
        <taxon>Actinomycetes</taxon>
        <taxon>Micrococcales</taxon>
        <taxon>Jonesiaceae</taxon>
        <taxon>Flavimobilis</taxon>
    </lineage>
</organism>
<feature type="region of interest" description="Disordered" evidence="1">
    <location>
        <begin position="167"/>
        <end position="192"/>
    </location>
</feature>
<gene>
    <name evidence="2" type="ORF">ATL41_1541</name>
</gene>
<accession>A0A2A9EEV7</accession>